<evidence type="ECO:0000313" key="2">
    <source>
        <dbReference type="EMBL" id="MBN1572071.1"/>
    </source>
</evidence>
<protein>
    <submittedName>
        <fullName evidence="2">Uncharacterized protein</fullName>
    </submittedName>
</protein>
<keyword evidence="1" id="KW-0472">Membrane</keyword>
<dbReference type="Proteomes" id="UP000809273">
    <property type="component" value="Unassembled WGS sequence"/>
</dbReference>
<dbReference type="EMBL" id="JAFGIX010000011">
    <property type="protein sequence ID" value="MBN1572071.1"/>
    <property type="molecule type" value="Genomic_DNA"/>
</dbReference>
<accession>A0A9D8PJF0</accession>
<keyword evidence="1" id="KW-0812">Transmembrane</keyword>
<feature type="transmembrane region" description="Helical" evidence="1">
    <location>
        <begin position="35"/>
        <end position="54"/>
    </location>
</feature>
<proteinExistence type="predicted"/>
<keyword evidence="1" id="KW-1133">Transmembrane helix</keyword>
<organism evidence="2 3">
    <name type="scientific">Candidatus Zymogenus saltonus</name>
    <dbReference type="NCBI Taxonomy" id="2844893"/>
    <lineage>
        <taxon>Bacteria</taxon>
        <taxon>Deltaproteobacteria</taxon>
        <taxon>Candidatus Zymogenia</taxon>
        <taxon>Candidatus Zymogeniales</taxon>
        <taxon>Candidatus Zymogenaceae</taxon>
        <taxon>Candidatus Zymogenus</taxon>
    </lineage>
</organism>
<reference evidence="2" key="2">
    <citation type="submission" date="2021-01" db="EMBL/GenBank/DDBJ databases">
        <authorList>
            <person name="Hahn C.R."/>
            <person name="Youssef N.H."/>
            <person name="Elshahed M."/>
        </authorList>
    </citation>
    <scope>NUCLEOTIDE SEQUENCE</scope>
    <source>
        <strain evidence="2">Zod_Metabat.24</strain>
    </source>
</reference>
<sequence>MIWHIMTILCGILTVLAALFPESYSHLLAGDFKAMVTFFASSVVLFAALALGSYRDWI</sequence>
<comment type="caution">
    <text evidence="2">The sequence shown here is derived from an EMBL/GenBank/DDBJ whole genome shotgun (WGS) entry which is preliminary data.</text>
</comment>
<evidence type="ECO:0000313" key="3">
    <source>
        <dbReference type="Proteomes" id="UP000809273"/>
    </source>
</evidence>
<name>A0A9D8PJF0_9DELT</name>
<dbReference type="AlphaFoldDB" id="A0A9D8PJF0"/>
<evidence type="ECO:0000256" key="1">
    <source>
        <dbReference type="SAM" id="Phobius"/>
    </source>
</evidence>
<gene>
    <name evidence="2" type="ORF">JW984_02625</name>
</gene>
<reference evidence="2" key="1">
    <citation type="journal article" date="2021" name="Environ. Microbiol.">
        <title>Genomic characterization of three novel Desulfobacterota classes expand the metabolic and phylogenetic diversity of the phylum.</title>
        <authorList>
            <person name="Murphy C.L."/>
            <person name="Biggerstaff J."/>
            <person name="Eichhorn A."/>
            <person name="Ewing E."/>
            <person name="Shahan R."/>
            <person name="Soriano D."/>
            <person name="Stewart S."/>
            <person name="VanMol K."/>
            <person name="Walker R."/>
            <person name="Walters P."/>
            <person name="Elshahed M.S."/>
            <person name="Youssef N.H."/>
        </authorList>
    </citation>
    <scope>NUCLEOTIDE SEQUENCE</scope>
    <source>
        <strain evidence="2">Zod_Metabat.24</strain>
    </source>
</reference>